<dbReference type="eggNOG" id="ENOG5034C58">
    <property type="taxonomic scope" value="Bacteria"/>
</dbReference>
<sequence>MPIPAPEGFTDLRVHLHEAGVDAAHLSFVLERYLELPANKPPSDWFTDVQAEHQAWAYREAVGTFQQLIVDKPDDGNGDDDEA</sequence>
<dbReference type="KEGG" id="fae:FAES_2290"/>
<proteinExistence type="predicted"/>
<evidence type="ECO:0000313" key="1">
    <source>
        <dbReference type="EMBL" id="CCH00299.1"/>
    </source>
</evidence>
<evidence type="ECO:0000313" key="2">
    <source>
        <dbReference type="Proteomes" id="UP000011058"/>
    </source>
</evidence>
<dbReference type="RefSeq" id="WP_015331398.1">
    <property type="nucleotide sequence ID" value="NC_020054.1"/>
</dbReference>
<protein>
    <submittedName>
        <fullName evidence="1">Uncharacterized protein</fullName>
    </submittedName>
</protein>
<dbReference type="AlphaFoldDB" id="I0K846"/>
<dbReference type="EMBL" id="HE796683">
    <property type="protein sequence ID" value="CCH00299.1"/>
    <property type="molecule type" value="Genomic_DNA"/>
</dbReference>
<accession>I0K846</accession>
<dbReference type="STRING" id="1166018.FAES_2290"/>
<reference evidence="1 2" key="1">
    <citation type="journal article" date="2012" name="J. Bacteriol.">
        <title>Genome Sequence of Fibrella aestuarina BUZ 2T, a Filamentous Marine Bacterium.</title>
        <authorList>
            <person name="Filippini M."/>
            <person name="Qi W."/>
            <person name="Blom J."/>
            <person name="Goesmann A."/>
            <person name="Smits T.H."/>
            <person name="Bagheri H.C."/>
        </authorList>
    </citation>
    <scope>NUCLEOTIDE SEQUENCE [LARGE SCALE GENOMIC DNA]</scope>
    <source>
        <strain evidence="2">BUZ 2T</strain>
    </source>
</reference>
<dbReference type="Proteomes" id="UP000011058">
    <property type="component" value="Chromosome"/>
</dbReference>
<organism evidence="1 2">
    <name type="scientific">Fibrella aestuarina BUZ 2</name>
    <dbReference type="NCBI Taxonomy" id="1166018"/>
    <lineage>
        <taxon>Bacteria</taxon>
        <taxon>Pseudomonadati</taxon>
        <taxon>Bacteroidota</taxon>
        <taxon>Cytophagia</taxon>
        <taxon>Cytophagales</taxon>
        <taxon>Spirosomataceae</taxon>
        <taxon>Fibrella</taxon>
    </lineage>
</organism>
<gene>
    <name evidence="1" type="ORF">FAES_2290</name>
</gene>
<name>I0K846_9BACT</name>
<dbReference type="OrthoDB" id="965744at2"/>
<dbReference type="HOGENOM" id="CLU_2537580_0_0_10"/>
<keyword evidence="2" id="KW-1185">Reference proteome</keyword>